<keyword evidence="5" id="KW-1185">Reference proteome</keyword>
<protein>
    <submittedName>
        <fullName evidence="4">Glycosyl transferase family 1</fullName>
    </submittedName>
</protein>
<reference evidence="5" key="1">
    <citation type="submission" date="2016-04" db="EMBL/GenBank/DDBJ databases">
        <authorList>
            <person name="Strapagiel D."/>
            <person name="Borowka P."/>
            <person name="Marciniak B."/>
            <person name="Bakula Z."/>
            <person name="Van Ingen J."/>
            <person name="Safianowska A."/>
            <person name="Dziadek J."/>
            <person name="Jagielski T."/>
        </authorList>
    </citation>
    <scope>NUCLEOTIDE SEQUENCE [LARGE SCALE GENOMIC DNA]</scope>
    <source>
        <strain evidence="5">1010001458</strain>
    </source>
</reference>
<keyword evidence="1" id="KW-0328">Glycosyltransferase</keyword>
<gene>
    <name evidence="4" type="ORF">A4G28_11950</name>
</gene>
<dbReference type="Gene3D" id="3.40.50.2000">
    <property type="entry name" value="Glycogen Phosphorylase B"/>
    <property type="match status" value="2"/>
</dbReference>
<accession>A0A164AU89</accession>
<dbReference type="Pfam" id="PF13579">
    <property type="entry name" value="Glyco_trans_4_4"/>
    <property type="match status" value="1"/>
</dbReference>
<dbReference type="RefSeq" id="WP_075510525.1">
    <property type="nucleotide sequence ID" value="NZ_LWCI01000103.1"/>
</dbReference>
<organism evidence="4 5">
    <name type="scientific">Mycobacterium ostraviense</name>
    <dbReference type="NCBI Taxonomy" id="2738409"/>
    <lineage>
        <taxon>Bacteria</taxon>
        <taxon>Bacillati</taxon>
        <taxon>Actinomycetota</taxon>
        <taxon>Actinomycetes</taxon>
        <taxon>Mycobacteriales</taxon>
        <taxon>Mycobacteriaceae</taxon>
        <taxon>Mycobacterium</taxon>
    </lineage>
</organism>
<evidence type="ECO:0000256" key="1">
    <source>
        <dbReference type="ARBA" id="ARBA00022676"/>
    </source>
</evidence>
<dbReference type="SUPFAM" id="SSF53756">
    <property type="entry name" value="UDP-Glycosyltransferase/glycogen phosphorylase"/>
    <property type="match status" value="1"/>
</dbReference>
<evidence type="ECO:0000313" key="5">
    <source>
        <dbReference type="Proteomes" id="UP000077342"/>
    </source>
</evidence>
<sequence>MKIAIVCGDDVVVQEYDPECGGTVAEDCGQLCAALATHGHDVTAFVRRRATFPDTPPTPETATKHGYRTVAVTAGPVAAIPPAQVLPYVGEWAAELAAVWSSDPPDVVHALGWLGGLAAQLAAKRRRLPTVQSFYGLVSLMRPGAAGGHPGGSERARLEPLLARNATWVTAGSSAELSALAGLRRSRARLSVLGTGVYVERYTPVGPELPRTDLHRIVCVAPDPLPDSGFDTTIRALPKIPAAELVIADSAATGSRHQEARRALESLAAELQVRDRVRIAGPVAADELPALLRSADVVACTPRQAPRAGAALQAMASGVAVVAVSTGALADTVVHSVTGLLVPPDNLRELAMALKTLQGQSFQCAGMGAAGRLHAESRFTWERIALDALNIYRQVGSPVERQHVANAR</sequence>
<dbReference type="EMBL" id="LWCI01000103">
    <property type="protein sequence ID" value="KZS62818.1"/>
    <property type="molecule type" value="Genomic_DNA"/>
</dbReference>
<dbReference type="InterPro" id="IPR028098">
    <property type="entry name" value="Glyco_trans_4-like_N"/>
</dbReference>
<dbReference type="GO" id="GO:0016757">
    <property type="term" value="F:glycosyltransferase activity"/>
    <property type="evidence" value="ECO:0007669"/>
    <property type="project" value="UniProtKB-KW"/>
</dbReference>
<comment type="caution">
    <text evidence="4">The sequence shown here is derived from an EMBL/GenBank/DDBJ whole genome shotgun (WGS) entry which is preliminary data.</text>
</comment>
<name>A0A164AU89_9MYCO</name>
<proteinExistence type="predicted"/>
<dbReference type="PANTHER" id="PTHR12526">
    <property type="entry name" value="GLYCOSYLTRANSFERASE"/>
    <property type="match status" value="1"/>
</dbReference>
<dbReference type="Pfam" id="PF13692">
    <property type="entry name" value="Glyco_trans_1_4"/>
    <property type="match status" value="1"/>
</dbReference>
<evidence type="ECO:0000259" key="3">
    <source>
        <dbReference type="Pfam" id="PF13579"/>
    </source>
</evidence>
<evidence type="ECO:0000313" key="4">
    <source>
        <dbReference type="EMBL" id="KZS62818.1"/>
    </source>
</evidence>
<keyword evidence="2 4" id="KW-0808">Transferase</keyword>
<feature type="domain" description="Glycosyltransferase subfamily 4-like N-terminal" evidence="3">
    <location>
        <begin position="23"/>
        <end position="195"/>
    </location>
</feature>
<dbReference type="Proteomes" id="UP000077342">
    <property type="component" value="Unassembled WGS sequence"/>
</dbReference>
<dbReference type="AlphaFoldDB" id="A0A164AU89"/>
<evidence type="ECO:0000256" key="2">
    <source>
        <dbReference type="ARBA" id="ARBA00022679"/>
    </source>
</evidence>
<dbReference type="PANTHER" id="PTHR12526:SF635">
    <property type="entry name" value="GLYCOSYL TRANSFERASE GROUP 1"/>
    <property type="match status" value="1"/>
</dbReference>